<dbReference type="InterPro" id="IPR050680">
    <property type="entry name" value="YpeA/RimI_acetyltransf"/>
</dbReference>
<sequence length="395" mass="44312">MVGRVIPLGGGYSARPISFEAYREACTRLEGRIFGGNWGYAFDPPVKALPPLGETFQWGIFCGKELVGWHHAHQRDERTVYMADTGLLPEHQGQGLYSRLLPHLVDVYREAGYTLVTSHHRATNNRVIIPKLRAGFFIQGLNLYEGGLNVALTLSLDWPYREALHVRSGFRQAAGETARRLGLNLEPSGEEPEPAVPRVPVPETDGEGLDLGDGYILRRVPYEVYWNVYARLEDAAYQSVSFDWASPALRPSPDVPRYAWLVSHAGEVAGWQLSRQWDARTAYMVNTAFLPGHRGRGLYTRLLPVVLDALRAEGYRLVRSHHHATNNAVLIPKLRAGFRIQGLQTDEHGVMAVLIHSFDPVYREYMDARSGLTRPRGEVARRLGLKLRGPEFEGG</sequence>
<dbReference type="PROSITE" id="PS51186">
    <property type="entry name" value="GNAT"/>
    <property type="match status" value="2"/>
</dbReference>
<evidence type="ECO:0000313" key="6">
    <source>
        <dbReference type="Proteomes" id="UP001401887"/>
    </source>
</evidence>
<dbReference type="InterPro" id="IPR016181">
    <property type="entry name" value="Acyl_CoA_acyltransferase"/>
</dbReference>
<evidence type="ECO:0000259" key="4">
    <source>
        <dbReference type="PROSITE" id="PS51186"/>
    </source>
</evidence>
<dbReference type="Pfam" id="PF00583">
    <property type="entry name" value="Acetyltransf_1"/>
    <property type="match status" value="2"/>
</dbReference>
<proteinExistence type="predicted"/>
<keyword evidence="6" id="KW-1185">Reference proteome</keyword>
<evidence type="ECO:0000256" key="1">
    <source>
        <dbReference type="ARBA" id="ARBA00022679"/>
    </source>
</evidence>
<comment type="caution">
    <text evidence="5">The sequence shown here is derived from an EMBL/GenBank/DDBJ whole genome shotgun (WGS) entry which is preliminary data.</text>
</comment>
<feature type="region of interest" description="Disordered" evidence="3">
    <location>
        <begin position="184"/>
        <end position="203"/>
    </location>
</feature>
<feature type="domain" description="N-acetyltransferase" evidence="4">
    <location>
        <begin position="12"/>
        <end position="159"/>
    </location>
</feature>
<dbReference type="PANTHER" id="PTHR43420">
    <property type="entry name" value="ACETYLTRANSFERASE"/>
    <property type="match status" value="1"/>
</dbReference>
<accession>A0ABP9WAY2</accession>
<keyword evidence="1" id="KW-0808">Transferase</keyword>
<evidence type="ECO:0000256" key="2">
    <source>
        <dbReference type="ARBA" id="ARBA00023315"/>
    </source>
</evidence>
<feature type="domain" description="N-acetyltransferase" evidence="4">
    <location>
        <begin position="215"/>
        <end position="356"/>
    </location>
</feature>
<keyword evidence="2" id="KW-0012">Acyltransferase</keyword>
<dbReference type="SUPFAM" id="SSF55729">
    <property type="entry name" value="Acyl-CoA N-acyltransferases (Nat)"/>
    <property type="match status" value="2"/>
</dbReference>
<dbReference type="InterPro" id="IPR000182">
    <property type="entry name" value="GNAT_dom"/>
</dbReference>
<reference evidence="5 6" key="1">
    <citation type="submission" date="2024-02" db="EMBL/GenBank/DDBJ databases">
        <title>Deinococcus carri NBRC 110142.</title>
        <authorList>
            <person name="Ichikawa N."/>
            <person name="Katano-Makiyama Y."/>
            <person name="Hidaka K."/>
        </authorList>
    </citation>
    <scope>NUCLEOTIDE SEQUENCE [LARGE SCALE GENOMIC DNA]</scope>
    <source>
        <strain evidence="5 6">NBRC 110142</strain>
    </source>
</reference>
<organism evidence="5 6">
    <name type="scientific">Deinococcus carri</name>
    <dbReference type="NCBI Taxonomy" id="1211323"/>
    <lineage>
        <taxon>Bacteria</taxon>
        <taxon>Thermotogati</taxon>
        <taxon>Deinococcota</taxon>
        <taxon>Deinococci</taxon>
        <taxon>Deinococcales</taxon>
        <taxon>Deinococcaceae</taxon>
        <taxon>Deinococcus</taxon>
    </lineage>
</organism>
<dbReference type="Proteomes" id="UP001401887">
    <property type="component" value="Unassembled WGS sequence"/>
</dbReference>
<evidence type="ECO:0000313" key="5">
    <source>
        <dbReference type="EMBL" id="GAA5514500.1"/>
    </source>
</evidence>
<dbReference type="RefSeq" id="WP_345467263.1">
    <property type="nucleotide sequence ID" value="NZ_BAABRP010000018.1"/>
</dbReference>
<dbReference type="CDD" id="cd04301">
    <property type="entry name" value="NAT_SF"/>
    <property type="match status" value="2"/>
</dbReference>
<protein>
    <recommendedName>
        <fullName evidence="4">N-acetyltransferase domain-containing protein</fullName>
    </recommendedName>
</protein>
<dbReference type="EMBL" id="BAABRP010000018">
    <property type="protein sequence ID" value="GAA5514500.1"/>
    <property type="molecule type" value="Genomic_DNA"/>
</dbReference>
<name>A0ABP9WAY2_9DEIO</name>
<gene>
    <name evidence="5" type="ORF">Dcar01_03256</name>
</gene>
<dbReference type="PANTHER" id="PTHR43420:SF47">
    <property type="entry name" value="N-ACETYLTRANSFERASE DOMAIN-CONTAINING PROTEIN"/>
    <property type="match status" value="1"/>
</dbReference>
<dbReference type="Gene3D" id="3.40.630.30">
    <property type="match status" value="2"/>
</dbReference>
<evidence type="ECO:0000256" key="3">
    <source>
        <dbReference type="SAM" id="MobiDB-lite"/>
    </source>
</evidence>